<evidence type="ECO:0000313" key="2">
    <source>
        <dbReference type="EMBL" id="KAF9780021.1"/>
    </source>
</evidence>
<dbReference type="EMBL" id="WIUZ02000017">
    <property type="protein sequence ID" value="KAF9780021.1"/>
    <property type="molecule type" value="Genomic_DNA"/>
</dbReference>
<gene>
    <name evidence="2" type="ORF">BJ322DRAFT_1165130</name>
</gene>
<reference evidence="2" key="2">
    <citation type="submission" date="2020-11" db="EMBL/GenBank/DDBJ databases">
        <authorList>
            <consortium name="DOE Joint Genome Institute"/>
            <person name="Kuo A."/>
            <person name="Miyauchi S."/>
            <person name="Kiss E."/>
            <person name="Drula E."/>
            <person name="Kohler A."/>
            <person name="Sanchez-Garcia M."/>
            <person name="Andreopoulos B."/>
            <person name="Barry K.W."/>
            <person name="Bonito G."/>
            <person name="Buee M."/>
            <person name="Carver A."/>
            <person name="Chen C."/>
            <person name="Cichocki N."/>
            <person name="Clum A."/>
            <person name="Culley D."/>
            <person name="Crous P.W."/>
            <person name="Fauchery L."/>
            <person name="Girlanda M."/>
            <person name="Hayes R."/>
            <person name="Keri Z."/>
            <person name="Labutti K."/>
            <person name="Lipzen A."/>
            <person name="Lombard V."/>
            <person name="Magnuson J."/>
            <person name="Maillard F."/>
            <person name="Morin E."/>
            <person name="Murat C."/>
            <person name="Nolan M."/>
            <person name="Ohm R."/>
            <person name="Pangilinan J."/>
            <person name="Pereira M."/>
            <person name="Perotto S."/>
            <person name="Peter M."/>
            <person name="Riley R."/>
            <person name="Sitrit Y."/>
            <person name="Stielow B."/>
            <person name="Szollosi G."/>
            <person name="Zifcakova L."/>
            <person name="Stursova M."/>
            <person name="Spatafora J.W."/>
            <person name="Tedersoo L."/>
            <person name="Vaario L.-M."/>
            <person name="Yamada A."/>
            <person name="Yan M."/>
            <person name="Wang P."/>
            <person name="Xu J."/>
            <person name="Bruns T."/>
            <person name="Baldrian P."/>
            <person name="Vilgalys R."/>
            <person name="Henrissat B."/>
            <person name="Grigoriev I.V."/>
            <person name="Hibbett D."/>
            <person name="Nagy L.G."/>
            <person name="Martin F.M."/>
        </authorList>
    </citation>
    <scope>NUCLEOTIDE SEQUENCE</scope>
    <source>
        <strain evidence="2">UH-Tt-Lm1</strain>
    </source>
</reference>
<dbReference type="OrthoDB" id="3239511at2759"/>
<sequence length="794" mass="91078">MDHTDMEYHPNSGRQTDTFKLNEYRQSATVANTTVDPEPWAPFRTREDFEFAEIALEAGMTRGQVNALTKLFHKCISKGEGSFTISNHKDMADTFKKAANRLTKFEKKIITPKYKDNEREFDVWVRPIMEWAEEMLQDEDLIPHFVWDAQRVSKFNSSSESWVRVFDEPWTANRFWEIQTNLPKDAKPLTFCFFADKTKLSSFGTQKGYPVIARCTNLPVKLRNGTGIGGGRIVGWLPIIEEEAQESGKRDYVNFKRVIWHDSFYELMDSIHAVSKTGLHIRCADGIIRHLFPVILILSADYEEQCFMALIRGGGSDYPCPICLVPKTQMCDGSTHPLRTSEGMQKVYDEAVAMGTITQREEHLKNYGVRNVENIFWSLQNSDPHRALSFDRLHANHLGLFKDHLWQEAKRLVAAEGKPALGQVDRQIMDFPRWRGLHHFAHGAMAITFSDGSTFEDLSKISMFVLHNIFEEGTPGYILLKALRCHIEVDIYASLEIHSQLHLFDDIVAKGATRNYNTKTNESLNRPVRGIYLNRTNFRDVAEQILNLIHLEYLVCFIRAKLDKLDQMKKERDAEELDVRDQTDVLATATTAPKETTHVYLGAPAKDETPLSELTNPAGFSVPNLPKLLETFVNCFRTQEEGYYRKVLTYNQVQEFHYLRVTYKSMVNWQDNVDYLRCNESFFGHPRYDHVIVAAENGSFFAQLLCLFKIQSGTRSHSLALTRTYGRPPGAIRRKDRELGLYRVRVKINPYKIIPVESIIRGAVLVKDAASPGDHFVVDTIDGDMFLRMAALSL</sequence>
<dbReference type="InterPro" id="IPR041078">
    <property type="entry name" value="Plavaka"/>
</dbReference>
<dbReference type="Pfam" id="PF18759">
    <property type="entry name" value="Plavaka"/>
    <property type="match status" value="1"/>
</dbReference>
<keyword evidence="3" id="KW-1185">Reference proteome</keyword>
<feature type="coiled-coil region" evidence="1">
    <location>
        <begin position="558"/>
        <end position="585"/>
    </location>
</feature>
<name>A0A9P6H5N0_9AGAM</name>
<dbReference type="AlphaFoldDB" id="A0A9P6H5N0"/>
<accession>A0A9P6H5N0</accession>
<evidence type="ECO:0000256" key="1">
    <source>
        <dbReference type="SAM" id="Coils"/>
    </source>
</evidence>
<comment type="caution">
    <text evidence="2">The sequence shown here is derived from an EMBL/GenBank/DDBJ whole genome shotgun (WGS) entry which is preliminary data.</text>
</comment>
<proteinExistence type="predicted"/>
<organism evidence="2 3">
    <name type="scientific">Thelephora terrestris</name>
    <dbReference type="NCBI Taxonomy" id="56493"/>
    <lineage>
        <taxon>Eukaryota</taxon>
        <taxon>Fungi</taxon>
        <taxon>Dikarya</taxon>
        <taxon>Basidiomycota</taxon>
        <taxon>Agaricomycotina</taxon>
        <taxon>Agaricomycetes</taxon>
        <taxon>Thelephorales</taxon>
        <taxon>Thelephoraceae</taxon>
        <taxon>Thelephora</taxon>
    </lineage>
</organism>
<evidence type="ECO:0000313" key="3">
    <source>
        <dbReference type="Proteomes" id="UP000736335"/>
    </source>
</evidence>
<dbReference type="Proteomes" id="UP000736335">
    <property type="component" value="Unassembled WGS sequence"/>
</dbReference>
<protein>
    <submittedName>
        <fullName evidence="2">Uncharacterized protein</fullName>
    </submittedName>
</protein>
<keyword evidence="1" id="KW-0175">Coiled coil</keyword>
<reference evidence="2" key="1">
    <citation type="journal article" date="2020" name="Nat. Commun.">
        <title>Large-scale genome sequencing of mycorrhizal fungi provides insights into the early evolution of symbiotic traits.</title>
        <authorList>
            <person name="Miyauchi S."/>
            <person name="Kiss E."/>
            <person name="Kuo A."/>
            <person name="Drula E."/>
            <person name="Kohler A."/>
            <person name="Sanchez-Garcia M."/>
            <person name="Morin E."/>
            <person name="Andreopoulos B."/>
            <person name="Barry K.W."/>
            <person name="Bonito G."/>
            <person name="Buee M."/>
            <person name="Carver A."/>
            <person name="Chen C."/>
            <person name="Cichocki N."/>
            <person name="Clum A."/>
            <person name="Culley D."/>
            <person name="Crous P.W."/>
            <person name="Fauchery L."/>
            <person name="Girlanda M."/>
            <person name="Hayes R.D."/>
            <person name="Keri Z."/>
            <person name="LaButti K."/>
            <person name="Lipzen A."/>
            <person name="Lombard V."/>
            <person name="Magnuson J."/>
            <person name="Maillard F."/>
            <person name="Murat C."/>
            <person name="Nolan M."/>
            <person name="Ohm R.A."/>
            <person name="Pangilinan J."/>
            <person name="Pereira M.F."/>
            <person name="Perotto S."/>
            <person name="Peter M."/>
            <person name="Pfister S."/>
            <person name="Riley R."/>
            <person name="Sitrit Y."/>
            <person name="Stielow J.B."/>
            <person name="Szollosi G."/>
            <person name="Zifcakova L."/>
            <person name="Stursova M."/>
            <person name="Spatafora J.W."/>
            <person name="Tedersoo L."/>
            <person name="Vaario L.M."/>
            <person name="Yamada A."/>
            <person name="Yan M."/>
            <person name="Wang P."/>
            <person name="Xu J."/>
            <person name="Bruns T."/>
            <person name="Baldrian P."/>
            <person name="Vilgalys R."/>
            <person name="Dunand C."/>
            <person name="Henrissat B."/>
            <person name="Grigoriev I.V."/>
            <person name="Hibbett D."/>
            <person name="Nagy L.G."/>
            <person name="Martin F.M."/>
        </authorList>
    </citation>
    <scope>NUCLEOTIDE SEQUENCE</scope>
    <source>
        <strain evidence="2">UH-Tt-Lm1</strain>
    </source>
</reference>